<dbReference type="Pfam" id="PF00888">
    <property type="entry name" value="Cullin"/>
    <property type="match status" value="1"/>
</dbReference>
<dbReference type="Pfam" id="PF26557">
    <property type="entry name" value="Cullin_AB"/>
    <property type="match status" value="1"/>
</dbReference>
<dbReference type="InterPro" id="IPR036388">
    <property type="entry name" value="WH-like_DNA-bd_sf"/>
</dbReference>
<feature type="compositionally biased region" description="Basic residues" evidence="6">
    <location>
        <begin position="9"/>
        <end position="19"/>
    </location>
</feature>
<dbReference type="FunFam" id="1.20.1310.10:FF:000002">
    <property type="entry name" value="cullin-3 isoform X1"/>
    <property type="match status" value="1"/>
</dbReference>
<gene>
    <name evidence="8" type="ORF">MKK02DRAFT_17613</name>
</gene>
<dbReference type="Gene3D" id="1.10.10.10">
    <property type="entry name" value="Winged helix-like DNA-binding domain superfamily/Winged helix DNA-binding domain"/>
    <property type="match status" value="1"/>
</dbReference>
<dbReference type="SUPFAM" id="SSF46785">
    <property type="entry name" value="Winged helix' DNA-binding domain"/>
    <property type="match status" value="1"/>
</dbReference>
<feature type="region of interest" description="Disordered" evidence="6">
    <location>
        <begin position="1"/>
        <end position="26"/>
    </location>
</feature>
<evidence type="ECO:0000259" key="7">
    <source>
        <dbReference type="PROSITE" id="PS50069"/>
    </source>
</evidence>
<evidence type="ECO:0000256" key="2">
    <source>
        <dbReference type="ARBA" id="ARBA00022499"/>
    </source>
</evidence>
<protein>
    <submittedName>
        <fullName evidence="8">Cullin</fullName>
    </submittedName>
</protein>
<keyword evidence="9" id="KW-1185">Reference proteome</keyword>
<dbReference type="RefSeq" id="XP_052943602.1">
    <property type="nucleotide sequence ID" value="XM_053085813.1"/>
</dbReference>
<evidence type="ECO:0000256" key="6">
    <source>
        <dbReference type="SAM" id="MobiDB-lite"/>
    </source>
</evidence>
<dbReference type="GO" id="GO:0006511">
    <property type="term" value="P:ubiquitin-dependent protein catabolic process"/>
    <property type="evidence" value="ECO:0007669"/>
    <property type="project" value="InterPro"/>
</dbReference>
<dbReference type="Proteomes" id="UP001164286">
    <property type="component" value="Unassembled WGS sequence"/>
</dbReference>
<dbReference type="AlphaFoldDB" id="A0AA38LS61"/>
<dbReference type="SUPFAM" id="SSF74788">
    <property type="entry name" value="Cullin repeat-like"/>
    <property type="match status" value="1"/>
</dbReference>
<comment type="similarity">
    <text evidence="1 4 5">Belongs to the cullin family.</text>
</comment>
<dbReference type="InterPro" id="IPR001373">
    <property type="entry name" value="Cullin_N"/>
</dbReference>
<dbReference type="InterPro" id="IPR059120">
    <property type="entry name" value="Cullin-like_AB"/>
</dbReference>
<feature type="domain" description="Cullin family profile" evidence="7">
    <location>
        <begin position="466"/>
        <end position="698"/>
    </location>
</feature>
<evidence type="ECO:0000256" key="5">
    <source>
        <dbReference type="RuleBase" id="RU003829"/>
    </source>
</evidence>
<feature type="region of interest" description="Disordered" evidence="6">
    <location>
        <begin position="369"/>
        <end position="408"/>
    </location>
</feature>
<evidence type="ECO:0000256" key="3">
    <source>
        <dbReference type="ARBA" id="ARBA00022843"/>
    </source>
</evidence>
<dbReference type="PROSITE" id="PS50069">
    <property type="entry name" value="CULLIN_2"/>
    <property type="match status" value="1"/>
</dbReference>
<dbReference type="Pfam" id="PF10557">
    <property type="entry name" value="Cullin_Nedd8"/>
    <property type="match status" value="1"/>
</dbReference>
<keyword evidence="2" id="KW-1017">Isopeptide bond</keyword>
<proteinExistence type="inferred from homology"/>
<dbReference type="GO" id="GO:0031461">
    <property type="term" value="C:cullin-RING ubiquitin ligase complex"/>
    <property type="evidence" value="ECO:0007669"/>
    <property type="project" value="InterPro"/>
</dbReference>
<dbReference type="Gene3D" id="1.20.1310.10">
    <property type="entry name" value="Cullin Repeats"/>
    <property type="match status" value="4"/>
</dbReference>
<evidence type="ECO:0000256" key="1">
    <source>
        <dbReference type="ARBA" id="ARBA00006019"/>
    </source>
</evidence>
<dbReference type="FunFam" id="1.10.10.10:FF:000014">
    <property type="entry name" value="Cullin 1"/>
    <property type="match status" value="1"/>
</dbReference>
<dbReference type="FunFam" id="1.20.1310.10:FF:000001">
    <property type="entry name" value="Cullin 3"/>
    <property type="match status" value="1"/>
</dbReference>
<dbReference type="InterPro" id="IPR016157">
    <property type="entry name" value="Cullin_CS"/>
</dbReference>
<dbReference type="InterPro" id="IPR019559">
    <property type="entry name" value="Cullin_neddylation_domain"/>
</dbReference>
<feature type="compositionally biased region" description="Basic and acidic residues" evidence="6">
    <location>
        <begin position="394"/>
        <end position="407"/>
    </location>
</feature>
<dbReference type="EMBL" id="JAKWFO010000008">
    <property type="protein sequence ID" value="KAI9633825.1"/>
    <property type="molecule type" value="Genomic_DNA"/>
</dbReference>
<evidence type="ECO:0000313" key="8">
    <source>
        <dbReference type="EMBL" id="KAI9633825.1"/>
    </source>
</evidence>
<evidence type="ECO:0000256" key="4">
    <source>
        <dbReference type="PROSITE-ProRule" id="PRU00330"/>
    </source>
</evidence>
<accession>A0AA38LS61</accession>
<sequence>MSMSNSPARRGKPKIRPPKKIGPETSMKDTWTKLSYAIKEIQNHNVSKLSYEEHYRYAYNMVLYKSGDQLYNGVRELITEHLNHLAEELIVPAFPRSGGTAGLGRSSGGGGGAEAVERALEGERFLKSVKGVWEDHTGSMRKVKDVLRYMDKVYTQAHSVPIIYEVGLHLFLYTIIRSTSPPIHTHLIGSLLSQVQLERDGETITRTTVRDCVDILLRLQDPAAPGAGTQRALSVYQTDFEPEFLRRSGEFYEAEAGEVLERGDASVYLKNVEKRLSQESDRTAHYLSPLTSPALLALVVSKLLTPHLTAILSMPGTGLRPMLDADRLPDLRRLYTLFIRVPDDVGRNALRTALKGDIEERGKLINEGGVIPAGAGPSQDGAAAEGGAEDEEMEGKGKGKAKEKGGGSEKAVGGAGALSLALGWVQGVLDLKDKFDRVLDEAFGGDKAIQTSINEAFQTFINANPRAPEYLSLFIDEHLKKGTKAKSEDEIEIALEKTIILFRFLSDKDKFERYYKTHLAKRLLYARSASDDSEKGMVAKLKIEMGFQFTQKLEGMFTDMRISAEGANTFRNYLNRHGALPLDLQVSVLTTSHWPPSVIATSPLIFPAPLTNTTSVFQAYYDSRHSGRRLTWQGNLGTADVKVRFKNRSHDVNCSTQALVVMLAFEDVRGEETLGYSDLKTITALPDADLVRTLQSLACGKYRILLKTPKGREVSPSDTFAFNEAFTCPLARIKIMQVAAARVETGKEREETEGMVEEERKFQIEACIVRVMKNRQTMGHNDLVSEVAHQLSSRFIPTTSLIKKRIEGLIDREYLERGTDIGTYRYLA</sequence>
<reference evidence="8" key="1">
    <citation type="journal article" date="2022" name="G3 (Bethesda)">
        <title>High quality genome of the basidiomycete yeast Dioszegia hungarica PDD-24b-2 isolated from cloud water.</title>
        <authorList>
            <person name="Jarrige D."/>
            <person name="Haridas S."/>
            <person name="Bleykasten-Grosshans C."/>
            <person name="Joly M."/>
            <person name="Nadalig T."/>
            <person name="Sancelme M."/>
            <person name="Vuilleumier S."/>
            <person name="Grigoriev I.V."/>
            <person name="Amato P."/>
            <person name="Bringel F."/>
        </authorList>
    </citation>
    <scope>NUCLEOTIDE SEQUENCE</scope>
    <source>
        <strain evidence="8">PDD-24b-2</strain>
    </source>
</reference>
<dbReference type="InterPro" id="IPR036317">
    <property type="entry name" value="Cullin_homology_sf"/>
</dbReference>
<name>A0AA38LS61_9TREE</name>
<dbReference type="GeneID" id="77725014"/>
<dbReference type="InterPro" id="IPR036390">
    <property type="entry name" value="WH_DNA-bd_sf"/>
</dbReference>
<dbReference type="PANTHER" id="PTHR11932">
    <property type="entry name" value="CULLIN"/>
    <property type="match status" value="1"/>
</dbReference>
<dbReference type="InterPro" id="IPR045093">
    <property type="entry name" value="Cullin"/>
</dbReference>
<dbReference type="SMART" id="SM00182">
    <property type="entry name" value="CULLIN"/>
    <property type="match status" value="1"/>
</dbReference>
<dbReference type="GO" id="GO:0031625">
    <property type="term" value="F:ubiquitin protein ligase binding"/>
    <property type="evidence" value="ECO:0007669"/>
    <property type="project" value="InterPro"/>
</dbReference>
<dbReference type="SMART" id="SM00884">
    <property type="entry name" value="Cullin_Nedd8"/>
    <property type="match status" value="1"/>
</dbReference>
<dbReference type="Gene3D" id="3.30.230.130">
    <property type="entry name" value="Cullin, Chain C, Domain 2"/>
    <property type="match status" value="1"/>
</dbReference>
<organism evidence="8 9">
    <name type="scientific">Dioszegia hungarica</name>
    <dbReference type="NCBI Taxonomy" id="4972"/>
    <lineage>
        <taxon>Eukaryota</taxon>
        <taxon>Fungi</taxon>
        <taxon>Dikarya</taxon>
        <taxon>Basidiomycota</taxon>
        <taxon>Agaricomycotina</taxon>
        <taxon>Tremellomycetes</taxon>
        <taxon>Tremellales</taxon>
        <taxon>Bulleribasidiaceae</taxon>
        <taxon>Dioszegia</taxon>
    </lineage>
</organism>
<dbReference type="SUPFAM" id="SSF75632">
    <property type="entry name" value="Cullin homology domain"/>
    <property type="match status" value="1"/>
</dbReference>
<dbReference type="FunFam" id="1.20.1310.10:FF:000034">
    <property type="entry name" value="Related to Cullin-3"/>
    <property type="match status" value="1"/>
</dbReference>
<comment type="caution">
    <text evidence="8">The sequence shown here is derived from an EMBL/GenBank/DDBJ whole genome shotgun (WGS) entry which is preliminary data.</text>
</comment>
<dbReference type="PROSITE" id="PS01256">
    <property type="entry name" value="CULLIN_1"/>
    <property type="match status" value="1"/>
</dbReference>
<dbReference type="InterPro" id="IPR016158">
    <property type="entry name" value="Cullin_homology"/>
</dbReference>
<evidence type="ECO:0000313" key="9">
    <source>
        <dbReference type="Proteomes" id="UP001164286"/>
    </source>
</evidence>
<dbReference type="InterPro" id="IPR016159">
    <property type="entry name" value="Cullin_repeat-like_dom_sf"/>
</dbReference>
<keyword evidence="3" id="KW-0832">Ubl conjugation</keyword>